<dbReference type="AlphaFoldDB" id="A0A1D1V1T3"/>
<accession>A0A1D1V1T3</accession>
<evidence type="ECO:0000256" key="1">
    <source>
        <dbReference type="SAM" id="SignalP"/>
    </source>
</evidence>
<keyword evidence="3" id="KW-1185">Reference proteome</keyword>
<keyword evidence="1" id="KW-0732">Signal</keyword>
<feature type="chain" id="PRO_5008897933" evidence="1">
    <location>
        <begin position="27"/>
        <end position="263"/>
    </location>
</feature>
<feature type="signal peptide" evidence="1">
    <location>
        <begin position="1"/>
        <end position="26"/>
    </location>
</feature>
<sequence>MATTRSIMKSLCLVLCLSSCVVRGSASSRQIEEDPISYEPTFAERYAFPAEKILEYSRELQKLHQQQLPEEPVQQFKEPTFAEKNGFAKEKILEYASEIQKLHGIQAAAVEPPLDPAFSRSVCPTGLVHVTAGMRLYSNSRNYNQNGRKCDWSFNAACDVKFYVTYSWTGQSGLKEFDDQEYGVFKNSATVNFNPQYLYQTQACARPGSTFKIGVRAVDTDNKGKEEPIGEWNFQYYVTPGEEDEDIKISQKSGAYVKVFFDS</sequence>
<protein>
    <submittedName>
        <fullName evidence="2">Uncharacterized protein</fullName>
    </submittedName>
</protein>
<evidence type="ECO:0000313" key="2">
    <source>
        <dbReference type="EMBL" id="GAU92683.1"/>
    </source>
</evidence>
<gene>
    <name evidence="2" type="primary">RvY_04732-1</name>
    <name evidence="2" type="synonym">RvY_04732.1</name>
    <name evidence="2" type="ORF">RvY_04732</name>
</gene>
<dbReference type="EMBL" id="BDGG01000002">
    <property type="protein sequence ID" value="GAU92683.1"/>
    <property type="molecule type" value="Genomic_DNA"/>
</dbReference>
<evidence type="ECO:0000313" key="3">
    <source>
        <dbReference type="Proteomes" id="UP000186922"/>
    </source>
</evidence>
<organism evidence="2 3">
    <name type="scientific">Ramazzottius varieornatus</name>
    <name type="common">Water bear</name>
    <name type="synonym">Tardigrade</name>
    <dbReference type="NCBI Taxonomy" id="947166"/>
    <lineage>
        <taxon>Eukaryota</taxon>
        <taxon>Metazoa</taxon>
        <taxon>Ecdysozoa</taxon>
        <taxon>Tardigrada</taxon>
        <taxon>Eutardigrada</taxon>
        <taxon>Parachela</taxon>
        <taxon>Hypsibioidea</taxon>
        <taxon>Ramazzottiidae</taxon>
        <taxon>Ramazzottius</taxon>
    </lineage>
</organism>
<name>A0A1D1V1T3_RAMVA</name>
<reference evidence="2 3" key="1">
    <citation type="journal article" date="2016" name="Nat. Commun.">
        <title>Extremotolerant tardigrade genome and improved radiotolerance of human cultured cells by tardigrade-unique protein.</title>
        <authorList>
            <person name="Hashimoto T."/>
            <person name="Horikawa D.D."/>
            <person name="Saito Y."/>
            <person name="Kuwahara H."/>
            <person name="Kozuka-Hata H."/>
            <person name="Shin-I T."/>
            <person name="Minakuchi Y."/>
            <person name="Ohishi K."/>
            <person name="Motoyama A."/>
            <person name="Aizu T."/>
            <person name="Enomoto A."/>
            <person name="Kondo K."/>
            <person name="Tanaka S."/>
            <person name="Hara Y."/>
            <person name="Koshikawa S."/>
            <person name="Sagara H."/>
            <person name="Miura T."/>
            <person name="Yokobori S."/>
            <person name="Miyagawa K."/>
            <person name="Suzuki Y."/>
            <person name="Kubo T."/>
            <person name="Oyama M."/>
            <person name="Kohara Y."/>
            <person name="Fujiyama A."/>
            <person name="Arakawa K."/>
            <person name="Katayama T."/>
            <person name="Toyoda A."/>
            <person name="Kunieda T."/>
        </authorList>
    </citation>
    <scope>NUCLEOTIDE SEQUENCE [LARGE SCALE GENOMIC DNA]</scope>
    <source>
        <strain evidence="2 3">YOKOZUNA-1</strain>
    </source>
</reference>
<comment type="caution">
    <text evidence="2">The sequence shown here is derived from an EMBL/GenBank/DDBJ whole genome shotgun (WGS) entry which is preliminary data.</text>
</comment>
<proteinExistence type="predicted"/>
<dbReference type="Proteomes" id="UP000186922">
    <property type="component" value="Unassembled WGS sequence"/>
</dbReference>